<keyword evidence="3 8" id="KW-0540">Nuclease</keyword>
<protein>
    <recommendedName>
        <fullName evidence="8">Ribonuclease VapC</fullName>
        <shortName evidence="8">RNase VapC</shortName>
        <ecNumber evidence="8">3.1.-.-</ecNumber>
    </recommendedName>
    <alternativeName>
        <fullName evidence="8">Toxin VapC</fullName>
    </alternativeName>
</protein>
<keyword evidence="11" id="KW-1185">Reference proteome</keyword>
<dbReference type="RefSeq" id="WP_125977057.1">
    <property type="nucleotide sequence ID" value="NZ_BAAADY010000002.1"/>
</dbReference>
<evidence type="ECO:0000256" key="3">
    <source>
        <dbReference type="ARBA" id="ARBA00022722"/>
    </source>
</evidence>
<evidence type="ECO:0000256" key="8">
    <source>
        <dbReference type="HAMAP-Rule" id="MF_00265"/>
    </source>
</evidence>
<feature type="binding site" evidence="8">
    <location>
        <position position="102"/>
    </location>
    <ligand>
        <name>Mg(2+)</name>
        <dbReference type="ChEBI" id="CHEBI:18420"/>
    </ligand>
</feature>
<proteinExistence type="inferred from homology"/>
<evidence type="ECO:0000256" key="6">
    <source>
        <dbReference type="ARBA" id="ARBA00022842"/>
    </source>
</evidence>
<comment type="cofactor">
    <cofactor evidence="1 8">
        <name>Mg(2+)</name>
        <dbReference type="ChEBI" id="CHEBI:18420"/>
    </cofactor>
</comment>
<dbReference type="InterPro" id="IPR050556">
    <property type="entry name" value="Type_II_TA_system_RNase"/>
</dbReference>
<evidence type="ECO:0000256" key="7">
    <source>
        <dbReference type="ARBA" id="ARBA00038093"/>
    </source>
</evidence>
<comment type="caution">
    <text evidence="10">The sequence shown here is derived from an EMBL/GenBank/DDBJ whole genome shotgun (WGS) entry which is preliminary data.</text>
</comment>
<dbReference type="EMBL" id="JAATJB010000003">
    <property type="protein sequence ID" value="NJB97111.1"/>
    <property type="molecule type" value="Genomic_DNA"/>
</dbReference>
<accession>A0A7X6BCQ8</accession>
<dbReference type="EC" id="3.1.-.-" evidence="8"/>
<comment type="function">
    <text evidence="8">Toxic component of a toxin-antitoxin (TA) system. An RNase.</text>
</comment>
<dbReference type="SUPFAM" id="SSF88723">
    <property type="entry name" value="PIN domain-like"/>
    <property type="match status" value="1"/>
</dbReference>
<keyword evidence="8" id="KW-0800">Toxin</keyword>
<dbReference type="Gene3D" id="3.40.50.1010">
    <property type="entry name" value="5'-nuclease"/>
    <property type="match status" value="1"/>
</dbReference>
<evidence type="ECO:0000256" key="1">
    <source>
        <dbReference type="ARBA" id="ARBA00001946"/>
    </source>
</evidence>
<dbReference type="Pfam" id="PF01850">
    <property type="entry name" value="PIN"/>
    <property type="match status" value="1"/>
</dbReference>
<dbReference type="GO" id="GO:0016787">
    <property type="term" value="F:hydrolase activity"/>
    <property type="evidence" value="ECO:0007669"/>
    <property type="project" value="UniProtKB-KW"/>
</dbReference>
<dbReference type="InterPro" id="IPR022907">
    <property type="entry name" value="VapC_family"/>
</dbReference>
<dbReference type="PANTHER" id="PTHR33653">
    <property type="entry name" value="RIBONUCLEASE VAPC2"/>
    <property type="match status" value="1"/>
</dbReference>
<gene>
    <name evidence="8" type="primary">vapC</name>
    <name evidence="10" type="ORF">GGR89_001417</name>
</gene>
<evidence type="ECO:0000259" key="9">
    <source>
        <dbReference type="Pfam" id="PF01850"/>
    </source>
</evidence>
<dbReference type="Proteomes" id="UP000531251">
    <property type="component" value="Unassembled WGS sequence"/>
</dbReference>
<keyword evidence="5 8" id="KW-0378">Hydrolase</keyword>
<name>A0A7X6BCQ8_9SPHN</name>
<evidence type="ECO:0000256" key="5">
    <source>
        <dbReference type="ARBA" id="ARBA00022801"/>
    </source>
</evidence>
<dbReference type="GO" id="GO:0004540">
    <property type="term" value="F:RNA nuclease activity"/>
    <property type="evidence" value="ECO:0007669"/>
    <property type="project" value="InterPro"/>
</dbReference>
<evidence type="ECO:0000256" key="4">
    <source>
        <dbReference type="ARBA" id="ARBA00022723"/>
    </source>
</evidence>
<dbReference type="HAMAP" id="MF_00265">
    <property type="entry name" value="VapC_Nob1"/>
    <property type="match status" value="1"/>
</dbReference>
<dbReference type="GO" id="GO:0090729">
    <property type="term" value="F:toxin activity"/>
    <property type="evidence" value="ECO:0007669"/>
    <property type="project" value="UniProtKB-KW"/>
</dbReference>
<feature type="domain" description="PIN" evidence="9">
    <location>
        <begin position="2"/>
        <end position="122"/>
    </location>
</feature>
<evidence type="ECO:0000313" key="11">
    <source>
        <dbReference type="Proteomes" id="UP000531251"/>
    </source>
</evidence>
<organism evidence="10 11">
    <name type="scientific">Sphingomonas trueperi</name>
    <dbReference type="NCBI Taxonomy" id="53317"/>
    <lineage>
        <taxon>Bacteria</taxon>
        <taxon>Pseudomonadati</taxon>
        <taxon>Pseudomonadota</taxon>
        <taxon>Alphaproteobacteria</taxon>
        <taxon>Sphingomonadales</taxon>
        <taxon>Sphingomonadaceae</taxon>
        <taxon>Sphingomonas</taxon>
    </lineage>
</organism>
<feature type="binding site" evidence="8">
    <location>
        <position position="5"/>
    </location>
    <ligand>
        <name>Mg(2+)</name>
        <dbReference type="ChEBI" id="CHEBI:18420"/>
    </ligand>
</feature>
<reference evidence="10 11" key="1">
    <citation type="submission" date="2020-03" db="EMBL/GenBank/DDBJ databases">
        <title>Genomic Encyclopedia of Type Strains, Phase IV (KMG-IV): sequencing the most valuable type-strain genomes for metagenomic binning, comparative biology and taxonomic classification.</title>
        <authorList>
            <person name="Goeker M."/>
        </authorList>
    </citation>
    <scope>NUCLEOTIDE SEQUENCE [LARGE SCALE GENOMIC DNA]</scope>
    <source>
        <strain evidence="10 11">DSM 7225</strain>
    </source>
</reference>
<dbReference type="GO" id="GO:0000287">
    <property type="term" value="F:magnesium ion binding"/>
    <property type="evidence" value="ECO:0007669"/>
    <property type="project" value="UniProtKB-UniRule"/>
</dbReference>
<evidence type="ECO:0000256" key="2">
    <source>
        <dbReference type="ARBA" id="ARBA00022649"/>
    </source>
</evidence>
<evidence type="ECO:0000313" key="10">
    <source>
        <dbReference type="EMBL" id="NJB97111.1"/>
    </source>
</evidence>
<sequence>MILLDTNVWSVLRKPEGNREIVQWITERMTDIWLSVIVIAEIRAGIENLDASKKREALEGWLADLEILYSERTLPFDTAAAHGFGTLIAQRKLAKQETKLLDLQIAAQALSRNCPVATRNVRDFAWTGVKLIDPWTA</sequence>
<dbReference type="AlphaFoldDB" id="A0A7X6BCQ8"/>
<comment type="similarity">
    <text evidence="7 8">Belongs to the PINc/VapC protein family.</text>
</comment>
<keyword evidence="2 8" id="KW-1277">Toxin-antitoxin system</keyword>
<dbReference type="PANTHER" id="PTHR33653:SF1">
    <property type="entry name" value="RIBONUCLEASE VAPC2"/>
    <property type="match status" value="1"/>
</dbReference>
<keyword evidence="6 8" id="KW-0460">Magnesium</keyword>
<dbReference type="InterPro" id="IPR029060">
    <property type="entry name" value="PIN-like_dom_sf"/>
</dbReference>
<dbReference type="InterPro" id="IPR002716">
    <property type="entry name" value="PIN_dom"/>
</dbReference>
<keyword evidence="4 8" id="KW-0479">Metal-binding</keyword>